<keyword evidence="1" id="KW-0812">Transmembrane</keyword>
<keyword evidence="1" id="KW-1133">Transmembrane helix</keyword>
<dbReference type="EMBL" id="QKWP01002632">
    <property type="protein sequence ID" value="RIB02638.1"/>
    <property type="molecule type" value="Genomic_DNA"/>
</dbReference>
<feature type="non-terminal residue" evidence="2">
    <location>
        <position position="64"/>
    </location>
</feature>
<proteinExistence type="predicted"/>
<reference evidence="2 3" key="1">
    <citation type="submission" date="2018-06" db="EMBL/GenBank/DDBJ databases">
        <title>Comparative genomics reveals the genomic features of Rhizophagus irregularis, R. cerebriforme, R. diaphanum and Gigaspora rosea, and their symbiotic lifestyle signature.</title>
        <authorList>
            <person name="Morin E."/>
            <person name="San Clemente H."/>
            <person name="Chen E.C.H."/>
            <person name="De La Providencia I."/>
            <person name="Hainaut M."/>
            <person name="Kuo A."/>
            <person name="Kohler A."/>
            <person name="Murat C."/>
            <person name="Tang N."/>
            <person name="Roy S."/>
            <person name="Loubradou J."/>
            <person name="Henrissat B."/>
            <person name="Grigoriev I.V."/>
            <person name="Corradi N."/>
            <person name="Roux C."/>
            <person name="Martin F.M."/>
        </authorList>
    </citation>
    <scope>NUCLEOTIDE SEQUENCE [LARGE SCALE GENOMIC DNA]</scope>
    <source>
        <strain evidence="2 3">DAOM 194757</strain>
    </source>
</reference>
<gene>
    <name evidence="2" type="ORF">C2G38_2124812</name>
</gene>
<accession>A0A397U0D9</accession>
<evidence type="ECO:0000256" key="1">
    <source>
        <dbReference type="SAM" id="Phobius"/>
    </source>
</evidence>
<name>A0A397U0D9_9GLOM</name>
<feature type="transmembrane region" description="Helical" evidence="1">
    <location>
        <begin position="32"/>
        <end position="54"/>
    </location>
</feature>
<comment type="caution">
    <text evidence="2">The sequence shown here is derived from an EMBL/GenBank/DDBJ whole genome shotgun (WGS) entry which is preliminary data.</text>
</comment>
<organism evidence="2 3">
    <name type="scientific">Gigaspora rosea</name>
    <dbReference type="NCBI Taxonomy" id="44941"/>
    <lineage>
        <taxon>Eukaryota</taxon>
        <taxon>Fungi</taxon>
        <taxon>Fungi incertae sedis</taxon>
        <taxon>Mucoromycota</taxon>
        <taxon>Glomeromycotina</taxon>
        <taxon>Glomeromycetes</taxon>
        <taxon>Diversisporales</taxon>
        <taxon>Gigasporaceae</taxon>
        <taxon>Gigaspora</taxon>
    </lineage>
</organism>
<evidence type="ECO:0000313" key="2">
    <source>
        <dbReference type="EMBL" id="RIB02638.1"/>
    </source>
</evidence>
<protein>
    <submittedName>
        <fullName evidence="2">Uncharacterized protein</fullName>
    </submittedName>
</protein>
<sequence length="64" mass="6993">MLVPIICTISQVFFSFLAPVNFSSTYSLSLLGFWLTISCISGIKKILISLIASFSCSLSSVIRK</sequence>
<dbReference type="AlphaFoldDB" id="A0A397U0D9"/>
<dbReference type="Proteomes" id="UP000266673">
    <property type="component" value="Unassembled WGS sequence"/>
</dbReference>
<keyword evidence="1" id="KW-0472">Membrane</keyword>
<evidence type="ECO:0000313" key="3">
    <source>
        <dbReference type="Proteomes" id="UP000266673"/>
    </source>
</evidence>
<keyword evidence="3" id="KW-1185">Reference proteome</keyword>